<protein>
    <submittedName>
        <fullName evidence="2">M6 family metalloprotease domain-containing protein</fullName>
    </submittedName>
</protein>
<dbReference type="AlphaFoldDB" id="A0A5P8E7H4"/>
<accession>A0A5P8E7H4</accession>
<dbReference type="InterPro" id="IPR026906">
    <property type="entry name" value="LRR_5"/>
</dbReference>
<name>A0A5P8E7H4_9BACT</name>
<dbReference type="Proteomes" id="UP000249375">
    <property type="component" value="Chromosome"/>
</dbReference>
<dbReference type="PANTHER" id="PTHR41775:SF1">
    <property type="entry name" value="PEPTIDASE M6-LIKE DOMAIN-CONTAINING PROTEIN"/>
    <property type="match status" value="1"/>
</dbReference>
<keyword evidence="2" id="KW-0645">Protease</keyword>
<dbReference type="Pfam" id="PF13306">
    <property type="entry name" value="LRR_5"/>
    <property type="match status" value="1"/>
</dbReference>
<evidence type="ECO:0000313" key="3">
    <source>
        <dbReference type="Proteomes" id="UP000249375"/>
    </source>
</evidence>
<dbReference type="SUPFAM" id="SSF55486">
    <property type="entry name" value="Metalloproteases ('zincins'), catalytic domain"/>
    <property type="match status" value="1"/>
</dbReference>
<dbReference type="Pfam" id="PF05547">
    <property type="entry name" value="Peptidase_M6"/>
    <property type="match status" value="1"/>
</dbReference>
<dbReference type="PANTHER" id="PTHR41775">
    <property type="entry name" value="SECRETED PROTEIN-RELATED"/>
    <property type="match status" value="1"/>
</dbReference>
<dbReference type="KEGG" id="alq:C7Y71_007765"/>
<dbReference type="InterPro" id="IPR008757">
    <property type="entry name" value="Peptidase_M6-like_domain"/>
</dbReference>
<dbReference type="Gene3D" id="3.80.10.10">
    <property type="entry name" value="Ribonuclease Inhibitor"/>
    <property type="match status" value="1"/>
</dbReference>
<gene>
    <name evidence="2" type="ORF">C7Y71_007765</name>
</gene>
<proteinExistence type="predicted"/>
<dbReference type="GO" id="GO:0008237">
    <property type="term" value="F:metallopeptidase activity"/>
    <property type="evidence" value="ECO:0007669"/>
    <property type="project" value="UniProtKB-KW"/>
</dbReference>
<organism evidence="2 3">
    <name type="scientific">Pseudoprevotella muciniphila</name>
    <dbReference type="NCBI Taxonomy" id="2133944"/>
    <lineage>
        <taxon>Bacteria</taxon>
        <taxon>Pseudomonadati</taxon>
        <taxon>Bacteroidota</taxon>
        <taxon>Bacteroidia</taxon>
        <taxon>Bacteroidales</taxon>
        <taxon>Prevotellaceae</taxon>
        <taxon>Pseudoprevotella</taxon>
    </lineage>
</organism>
<evidence type="ECO:0000313" key="2">
    <source>
        <dbReference type="EMBL" id="QFQ12923.1"/>
    </source>
</evidence>
<keyword evidence="2" id="KW-0378">Hydrolase</keyword>
<sequence>MQIAKDLNKKIQKIGRYLPQSNKFMTQTKKILILFIMVFAMVSSVSAIRPERRPYFFLQSDGTRVTVYRNGDGHSGVLFYTTEDDVVLVKGANGDLCYAYPEGDRLRSSGIMAHNASLRDAHETEYIKSVNLDLKKATSVVKSRRRGVRRVSAPGGDGLGTYGQKSSGAVPSIGNPVIPIIMVNFSDIKFSYTDAAHLERQYNEEGYTDDRGSVGSVRDYFIEQSNGMFKPEFKVVAEVELKKEASYYGKDESEDEIDVNLDEFVTEAFAAAVKKGFNPKNYVYNNDGVPCVVFIYAGQGEATSYGDDADGYLWPCEWDDYGTYGGAVINSFFIGNEMEYVWSRRGSSYVSSEPHYAGIGTFCHEFGHALGLPDFYCTNYGHDATPFGYWSIMDYGSYHNGGFAPVGYLAYEKSFMGWLNIRELTDPEAVTLAPSTASAGENAVLVRNDKNQKEYYIFENRQPGRWYPSNMAGGMLVTHFDYNASQWSANTLNNDEDHLRATVFAADGQVEPYSGQGLNFMSDLFTGRNGSTISNSSVPAMKAFTGTYMNKPIYKIAVKDDSLMTFNFLEQEVYSYTVGDTITVDGVSYVLQKNKKAVVTASQSGKYEGDVIVPENFIHEDILFTVVGIDETAFCDCPSLYSVSFHTSVEKVADGAFSNSPNLMSIWVSTDNAKYESIDGALYTNRNLDGQAISSQATFDWANNPMGLPVSTNSSQAAGNINSAVTENDVTFTCTHGTTATRLWQSGTSITLRVYSTGTITLTAPAGASISKIEFTATDFSLTPDVGTMSSRTWTGEAESVTFTASSRTNITKIVVTLEATSSSVWTLLKAPQGKGGTFAAADGVKMIAAGALEGSKYTTIVLPASVEDLGASSVAAPMMTTLYAAMETAPTVSENPFTGVDQTACVLKVYDSSLNSYAATNWWKDFLQKEPISGELPTAIGSVSIFGGENVIYDLQGRRVQQMQKGVYIINGKKVVK</sequence>
<keyword evidence="3" id="KW-1185">Reference proteome</keyword>
<evidence type="ECO:0000259" key="1">
    <source>
        <dbReference type="Pfam" id="PF05547"/>
    </source>
</evidence>
<dbReference type="InterPro" id="IPR032675">
    <property type="entry name" value="LRR_dom_sf"/>
</dbReference>
<dbReference type="GO" id="GO:0006508">
    <property type="term" value="P:proteolysis"/>
    <property type="evidence" value="ECO:0007669"/>
    <property type="project" value="UniProtKB-KW"/>
</dbReference>
<dbReference type="EMBL" id="CP033459">
    <property type="protein sequence ID" value="QFQ12923.1"/>
    <property type="molecule type" value="Genomic_DNA"/>
</dbReference>
<feature type="domain" description="Peptidase M6-like" evidence="1">
    <location>
        <begin position="197"/>
        <end position="415"/>
    </location>
</feature>
<dbReference type="NCBIfam" id="TIGR03296">
    <property type="entry name" value="M6dom_TIGR03296"/>
    <property type="match status" value="1"/>
</dbReference>
<keyword evidence="2" id="KW-0482">Metalloprotease</keyword>
<reference evidence="2 3" key="1">
    <citation type="submission" date="2018-11" db="EMBL/GenBank/DDBJ databases">
        <authorList>
            <person name="Na S.W."/>
            <person name="Baik M."/>
        </authorList>
    </citation>
    <scope>NUCLEOTIDE SEQUENCE [LARGE SCALE GENOMIC DNA]</scope>
    <source>
        <strain evidence="2 3">E39</strain>
    </source>
</reference>